<dbReference type="NCBIfam" id="TIGR01484">
    <property type="entry name" value="HAD-SF-IIB"/>
    <property type="match status" value="1"/>
</dbReference>
<dbReference type="NCBIfam" id="TIGR00685">
    <property type="entry name" value="T6PP"/>
    <property type="match status" value="1"/>
</dbReference>
<evidence type="ECO:0000313" key="6">
    <source>
        <dbReference type="Proteomes" id="UP000199642"/>
    </source>
</evidence>
<evidence type="ECO:0000256" key="3">
    <source>
        <dbReference type="ARBA" id="ARBA00022801"/>
    </source>
</evidence>
<dbReference type="InterPro" id="IPR006379">
    <property type="entry name" value="HAD-SF_hydro_IIB"/>
</dbReference>
<dbReference type="PANTHER" id="PTHR43768">
    <property type="entry name" value="TREHALOSE 6-PHOSPHATE PHOSPHATASE"/>
    <property type="match status" value="1"/>
</dbReference>
<dbReference type="Proteomes" id="UP000199642">
    <property type="component" value="Unassembled WGS sequence"/>
</dbReference>
<protein>
    <recommendedName>
        <fullName evidence="4">Trehalose 6-phosphate phosphatase</fullName>
        <ecNumber evidence="4">3.1.3.12</ecNumber>
    </recommendedName>
</protein>
<dbReference type="AlphaFoldDB" id="A0A1I2T3F4"/>
<evidence type="ECO:0000256" key="1">
    <source>
        <dbReference type="ARBA" id="ARBA00005199"/>
    </source>
</evidence>
<dbReference type="InterPro" id="IPR036412">
    <property type="entry name" value="HAD-like_sf"/>
</dbReference>
<dbReference type="Gene3D" id="3.30.70.1020">
    <property type="entry name" value="Trehalose-6-phosphate phosphatase related protein, domain 2"/>
    <property type="match status" value="1"/>
</dbReference>
<comment type="catalytic activity">
    <reaction evidence="4">
        <text>alpha,alpha-trehalose 6-phosphate + H2O = alpha,alpha-trehalose + phosphate</text>
        <dbReference type="Rhea" id="RHEA:23420"/>
        <dbReference type="ChEBI" id="CHEBI:15377"/>
        <dbReference type="ChEBI" id="CHEBI:16551"/>
        <dbReference type="ChEBI" id="CHEBI:43474"/>
        <dbReference type="ChEBI" id="CHEBI:58429"/>
        <dbReference type="EC" id="3.1.3.12"/>
    </reaction>
</comment>
<evidence type="ECO:0000256" key="2">
    <source>
        <dbReference type="ARBA" id="ARBA00008770"/>
    </source>
</evidence>
<comment type="pathway">
    <text evidence="1 4">Glycan biosynthesis; trehalose biosynthesis.</text>
</comment>
<keyword evidence="6" id="KW-1185">Reference proteome</keyword>
<dbReference type="PANTHER" id="PTHR43768:SF3">
    <property type="entry name" value="TREHALOSE 6-PHOSPHATE PHOSPHATASE"/>
    <property type="match status" value="1"/>
</dbReference>
<evidence type="ECO:0000313" key="5">
    <source>
        <dbReference type="EMBL" id="SFG57697.1"/>
    </source>
</evidence>
<evidence type="ECO:0000256" key="4">
    <source>
        <dbReference type="RuleBase" id="RU361117"/>
    </source>
</evidence>
<keyword evidence="3 4" id="KW-0378">Hydrolase</keyword>
<dbReference type="InterPro" id="IPR023214">
    <property type="entry name" value="HAD_sf"/>
</dbReference>
<keyword evidence="4" id="KW-0460">Magnesium</keyword>
<keyword evidence="4" id="KW-0479">Metal-binding</keyword>
<dbReference type="UniPathway" id="UPA00299"/>
<dbReference type="Pfam" id="PF02358">
    <property type="entry name" value="Trehalose_PPase"/>
    <property type="match status" value="1"/>
</dbReference>
<dbReference type="STRING" id="435880.SAMN04487988_105128"/>
<dbReference type="SUPFAM" id="SSF56784">
    <property type="entry name" value="HAD-like"/>
    <property type="match status" value="1"/>
</dbReference>
<dbReference type="OrthoDB" id="9797743at2"/>
<comment type="function">
    <text evidence="4">Removes the phosphate from trehalose 6-phosphate to produce free trehalose.</text>
</comment>
<accession>A0A1I2T3F4</accession>
<dbReference type="EC" id="3.1.3.12" evidence="4"/>
<comment type="cofactor">
    <cofactor evidence="4">
        <name>Mg(2+)</name>
        <dbReference type="ChEBI" id="CHEBI:18420"/>
    </cofactor>
</comment>
<sequence>MRKAEKLPDAIQNIEEIFKQIGSKQPALFLDYDGTSTPIVPNPEDAILSVQAKKILKQLSQKINVSMISGRDREDVAAMVDLNSLIYAGSHGFDISGPNGLEMQYQSGMKALPDLDEAEKNLTKKLKNIKGCKVERKKFAIAVHFRNVDEQEVGLVKNRVEEELKNQDRLKKGTGKKIIELKPDLDWHKGKALTWLMKKLDLNGAQYIPIFIGDDVTDEDAQKVVEENGIGIIVDPIDSETSATYKLKDPEETIRFLAKLNDRLKA</sequence>
<organism evidence="5 6">
    <name type="scientific">Algoriphagus hitonicola</name>
    <dbReference type="NCBI Taxonomy" id="435880"/>
    <lineage>
        <taxon>Bacteria</taxon>
        <taxon>Pseudomonadati</taxon>
        <taxon>Bacteroidota</taxon>
        <taxon>Cytophagia</taxon>
        <taxon>Cytophagales</taxon>
        <taxon>Cyclobacteriaceae</taxon>
        <taxon>Algoriphagus</taxon>
    </lineage>
</organism>
<dbReference type="GO" id="GO:0005992">
    <property type="term" value="P:trehalose biosynthetic process"/>
    <property type="evidence" value="ECO:0007669"/>
    <property type="project" value="UniProtKB-UniPathway"/>
</dbReference>
<dbReference type="InterPro" id="IPR044651">
    <property type="entry name" value="OTSB-like"/>
</dbReference>
<dbReference type="RefSeq" id="WP_092790729.1">
    <property type="nucleotide sequence ID" value="NZ_FOPC01000005.1"/>
</dbReference>
<dbReference type="InterPro" id="IPR003337">
    <property type="entry name" value="Trehalose_PPase"/>
</dbReference>
<reference evidence="6" key="1">
    <citation type="submission" date="2016-10" db="EMBL/GenBank/DDBJ databases">
        <authorList>
            <person name="Varghese N."/>
            <person name="Submissions S."/>
        </authorList>
    </citation>
    <scope>NUCLEOTIDE SEQUENCE [LARGE SCALE GENOMIC DNA]</scope>
    <source>
        <strain evidence="6">DSM 19315</strain>
    </source>
</reference>
<comment type="similarity">
    <text evidence="2 4">Belongs to the trehalose phosphatase family.</text>
</comment>
<dbReference type="GO" id="GO:0004805">
    <property type="term" value="F:trehalose-phosphatase activity"/>
    <property type="evidence" value="ECO:0007669"/>
    <property type="project" value="UniProtKB-EC"/>
</dbReference>
<dbReference type="Gene3D" id="3.40.50.1000">
    <property type="entry name" value="HAD superfamily/HAD-like"/>
    <property type="match status" value="1"/>
</dbReference>
<dbReference type="GO" id="GO:0046872">
    <property type="term" value="F:metal ion binding"/>
    <property type="evidence" value="ECO:0007669"/>
    <property type="project" value="UniProtKB-KW"/>
</dbReference>
<name>A0A1I2T3F4_9BACT</name>
<dbReference type="EMBL" id="FOPC01000005">
    <property type="protein sequence ID" value="SFG57697.1"/>
    <property type="molecule type" value="Genomic_DNA"/>
</dbReference>
<gene>
    <name evidence="5" type="ORF">SAMN04487988_105128</name>
</gene>
<proteinExistence type="inferred from homology"/>